<accession>A0A8H7P228</accession>
<reference evidence="2" key="1">
    <citation type="submission" date="2020-11" db="EMBL/GenBank/DDBJ databases">
        <authorList>
            <person name="Koelle M."/>
            <person name="Horta M.A.C."/>
            <person name="Nowrousian M."/>
            <person name="Ohm R.A."/>
            <person name="Benz P."/>
            <person name="Pilgard A."/>
        </authorList>
    </citation>
    <scope>NUCLEOTIDE SEQUENCE</scope>
    <source>
        <strain evidence="2">FPRL280</strain>
    </source>
</reference>
<dbReference type="AlphaFoldDB" id="A0A8H7P228"/>
<evidence type="ECO:0000313" key="3">
    <source>
        <dbReference type="Proteomes" id="UP000639403"/>
    </source>
</evidence>
<name>A0A8H7P228_9APHY</name>
<feature type="region of interest" description="Disordered" evidence="1">
    <location>
        <begin position="157"/>
        <end position="200"/>
    </location>
</feature>
<gene>
    <name evidence="2" type="ORF">IEO21_05518</name>
</gene>
<proteinExistence type="predicted"/>
<dbReference type="Proteomes" id="UP000639403">
    <property type="component" value="Unassembled WGS sequence"/>
</dbReference>
<dbReference type="EMBL" id="JADOXO010000102">
    <property type="protein sequence ID" value="KAF9813537.1"/>
    <property type="molecule type" value="Genomic_DNA"/>
</dbReference>
<evidence type="ECO:0000256" key="1">
    <source>
        <dbReference type="SAM" id="MobiDB-lite"/>
    </source>
</evidence>
<sequence length="331" mass="36616">MVQHFDGPNLQAAARQLSPGKYVAYVAVNTDLPISDRPWYRCLVRFVGLGRRSFQPSKPFPFSNCYLHTWVYATVRFPFQSVDYGNAWEISVVDMEEHRCYMNEDQRKRNILIEQASPPAKIELVPSAPGSIVEVTSDTVVDANGVVKVEDWLKTTDSSQEPLEELAADNDISSEVSGDDTPDSLPDDDASPSTPLGDDDANSLDTVDLLFESLFFPNFSHIDVDVIPLVDFSFDLTEVKEVPDPRGFLEEVEAMAELIRKFRAGTLIDVPDSHALPDHSMTSRLDDHTISLDIPTTASPADPSSQLPNNSIVALTSHSYGSSTGTPRYAY</sequence>
<organism evidence="2 3">
    <name type="scientific">Rhodonia placenta</name>
    <dbReference type="NCBI Taxonomy" id="104341"/>
    <lineage>
        <taxon>Eukaryota</taxon>
        <taxon>Fungi</taxon>
        <taxon>Dikarya</taxon>
        <taxon>Basidiomycota</taxon>
        <taxon>Agaricomycotina</taxon>
        <taxon>Agaricomycetes</taxon>
        <taxon>Polyporales</taxon>
        <taxon>Adustoporiaceae</taxon>
        <taxon>Rhodonia</taxon>
    </lineage>
</organism>
<feature type="compositionally biased region" description="Acidic residues" evidence="1">
    <location>
        <begin position="177"/>
        <end position="190"/>
    </location>
</feature>
<comment type="caution">
    <text evidence="2">The sequence shown here is derived from an EMBL/GenBank/DDBJ whole genome shotgun (WGS) entry which is preliminary data.</text>
</comment>
<reference evidence="2" key="2">
    <citation type="journal article" name="Front. Microbiol.">
        <title>Degradative Capacity of Two Strains of Rhodonia placenta: From Phenotype to Genotype.</title>
        <authorList>
            <person name="Kolle M."/>
            <person name="Horta M.A.C."/>
            <person name="Nowrousian M."/>
            <person name="Ohm R.A."/>
            <person name="Benz J.P."/>
            <person name="Pilgard A."/>
        </authorList>
    </citation>
    <scope>NUCLEOTIDE SEQUENCE</scope>
    <source>
        <strain evidence="2">FPRL280</strain>
    </source>
</reference>
<protein>
    <submittedName>
        <fullName evidence="2">Uncharacterized protein</fullName>
    </submittedName>
</protein>
<evidence type="ECO:0000313" key="2">
    <source>
        <dbReference type="EMBL" id="KAF9813537.1"/>
    </source>
</evidence>